<dbReference type="AlphaFoldDB" id="A0A8S1V253"/>
<comment type="similarity">
    <text evidence="1">Belongs to the CBF/MAK21 family.</text>
</comment>
<protein>
    <recommendedName>
        <fullName evidence="2">CCAAT-binding factor domain-containing protein</fullName>
    </recommendedName>
</protein>
<sequence>MVILKLASEIIEDGNLNKLNSLLSMPLTQELVQTLRRIFLYLQDKKLFVISYGSEWNQWNLKKNNNNRQNESNQIDNFLNVKWSVFLRLLFQHSFYNDLLLSIEQTINCPPYVRLVETSVEKGFEIPIHSNYFEVLQYLTFDFEKFIILLKRFPEIEQTDKAQFTIFVQKQLSKITNNQERLSFSKLINTHLVDKVDNPLILADFLQHSIDNGSLELKINSLQSLLILITRFNYNLENFYERLIQIIDTEGAFECSSKSKLFKLIDVATKSSKVPLQTLARIIQSVLRAFLKESCSLQLSATQLIFNIFKKHVTLKQFLQQGDTQLVELASYQNHWHPEIKRIISYLEDDLSIFDYFNLNDVIELQDQQLLEAQF</sequence>
<dbReference type="GO" id="GO:0042254">
    <property type="term" value="P:ribosome biogenesis"/>
    <property type="evidence" value="ECO:0007669"/>
    <property type="project" value="InterPro"/>
</dbReference>
<evidence type="ECO:0000256" key="1">
    <source>
        <dbReference type="ARBA" id="ARBA00007797"/>
    </source>
</evidence>
<dbReference type="InterPro" id="IPR005612">
    <property type="entry name" value="CCAAT-binding_factor"/>
</dbReference>
<name>A0A8S1V253_9CILI</name>
<evidence type="ECO:0000259" key="2">
    <source>
        <dbReference type="Pfam" id="PF03914"/>
    </source>
</evidence>
<feature type="domain" description="CCAAT-binding factor" evidence="2">
    <location>
        <begin position="219"/>
        <end position="322"/>
    </location>
</feature>
<dbReference type="PANTHER" id="PTHR12455:SF0">
    <property type="entry name" value="NUCLEOLAR COMPLEX PROTEIN 4 HOMOLOG"/>
    <property type="match status" value="1"/>
</dbReference>
<dbReference type="Proteomes" id="UP000689195">
    <property type="component" value="Unassembled WGS sequence"/>
</dbReference>
<reference evidence="3" key="1">
    <citation type="submission" date="2021-01" db="EMBL/GenBank/DDBJ databases">
        <authorList>
            <consortium name="Genoscope - CEA"/>
            <person name="William W."/>
        </authorList>
    </citation>
    <scope>NUCLEOTIDE SEQUENCE</scope>
</reference>
<dbReference type="OrthoDB" id="10263185at2759"/>
<dbReference type="EMBL" id="CAJJDO010000050">
    <property type="protein sequence ID" value="CAD8168826.1"/>
    <property type="molecule type" value="Genomic_DNA"/>
</dbReference>
<organism evidence="3 4">
    <name type="scientific">Paramecium pentaurelia</name>
    <dbReference type="NCBI Taxonomy" id="43138"/>
    <lineage>
        <taxon>Eukaryota</taxon>
        <taxon>Sar</taxon>
        <taxon>Alveolata</taxon>
        <taxon>Ciliophora</taxon>
        <taxon>Intramacronucleata</taxon>
        <taxon>Oligohymenophorea</taxon>
        <taxon>Peniculida</taxon>
        <taxon>Parameciidae</taxon>
        <taxon>Paramecium</taxon>
    </lineage>
</organism>
<accession>A0A8S1V253</accession>
<dbReference type="InterPro" id="IPR027193">
    <property type="entry name" value="Noc4"/>
</dbReference>
<gene>
    <name evidence="3" type="ORF">PPENT_87.1.T0500010</name>
</gene>
<dbReference type="GO" id="GO:0030692">
    <property type="term" value="C:Noc4p-Nop14p complex"/>
    <property type="evidence" value="ECO:0007669"/>
    <property type="project" value="TreeGrafter"/>
</dbReference>
<evidence type="ECO:0000313" key="4">
    <source>
        <dbReference type="Proteomes" id="UP000689195"/>
    </source>
</evidence>
<dbReference type="PANTHER" id="PTHR12455">
    <property type="entry name" value="NUCLEOLAR COMPLEX PROTEIN 4"/>
    <property type="match status" value="1"/>
</dbReference>
<keyword evidence="4" id="KW-1185">Reference proteome</keyword>
<evidence type="ECO:0000313" key="3">
    <source>
        <dbReference type="EMBL" id="CAD8168826.1"/>
    </source>
</evidence>
<proteinExistence type="inferred from homology"/>
<comment type="caution">
    <text evidence="3">The sequence shown here is derived from an EMBL/GenBank/DDBJ whole genome shotgun (WGS) entry which is preliminary data.</text>
</comment>
<dbReference type="GO" id="GO:0032040">
    <property type="term" value="C:small-subunit processome"/>
    <property type="evidence" value="ECO:0007669"/>
    <property type="project" value="TreeGrafter"/>
</dbReference>
<dbReference type="Pfam" id="PF03914">
    <property type="entry name" value="CBF"/>
    <property type="match status" value="1"/>
</dbReference>